<dbReference type="PANTHER" id="PTHR34473:SF3">
    <property type="entry name" value="TRANSMEMBRANE PROTEIN-RELATED"/>
    <property type="match status" value="1"/>
</dbReference>
<feature type="domain" description="YdbS-like PH" evidence="3">
    <location>
        <begin position="291"/>
        <end position="350"/>
    </location>
</feature>
<feature type="transmembrane region" description="Helical" evidence="2">
    <location>
        <begin position="49"/>
        <end position="70"/>
    </location>
</feature>
<comment type="caution">
    <text evidence="4">The sequence shown here is derived from an EMBL/GenBank/DDBJ whole genome shotgun (WGS) entry which is preliminary data.</text>
</comment>
<sequence>MASETNRLHPLSGAMMALRRGFTGFSIPFFLTGVGSGILGINADLTIDLLFVAAPLGFVVGVGYGLAYYYRFTYALTADTFDVTSGVFSRRAREIPYRRVQNVDVSQGIVQRLLGLAAVSIETAGGGSTEATLRFVSSDEADRVRSEIRRRTAALDDASDAAEGSAAPDSVSETADEDVVEPQRDNDAARGDRSTTLLFELEVGELLVYAATAFRWGAAVFPILLVTLFLDADSGAGFVPDFVVETARAVGGPESIDGAPIDALLVLAAVAALQWFVATYVASALYTIVNYYGFRLGRQGNDLLYERGLLQRYSGSIPTDKIQSVTVTDNPLQRLVGYAGLWVETAGYGPESAGGNQSAVPMAAESRIYRFATALTGVDRPDFRGASPLARRRYLVRYSLLAVGVVALAFGASRVTGLERWYLAAVAVAAAPPAAHLKYVNIGYHVGDDHIVIRRGFWRRRTTVIPYYRVQTISTRRSIFQRRLGLASLVVDTASSQTFSWSEPTIEDIDLETARTLHGTCGERLQTALRERAGDDVGLSVEPGDRS</sequence>
<proteinExistence type="predicted"/>
<feature type="transmembrane region" description="Helical" evidence="2">
    <location>
        <begin position="21"/>
        <end position="43"/>
    </location>
</feature>
<keyword evidence="2" id="KW-0812">Transmembrane</keyword>
<feature type="transmembrane region" description="Helical" evidence="2">
    <location>
        <begin position="263"/>
        <end position="289"/>
    </location>
</feature>
<name>A0A8J8KGJ1_9EURY</name>
<reference evidence="4" key="1">
    <citation type="submission" date="2020-06" db="EMBL/GenBank/DDBJ databases">
        <title>Haloterrigena sp. nov., an extremely halophilic archaeon isolated from a saline sediment.</title>
        <authorList>
            <person name="Liu B.-B."/>
        </authorList>
    </citation>
    <scope>NUCLEOTIDE SEQUENCE</scope>
    <source>
        <strain evidence="4">SYSU A121-1</strain>
    </source>
</reference>
<dbReference type="EMBL" id="JABURA010000001">
    <property type="protein sequence ID" value="NUB92097.1"/>
    <property type="molecule type" value="Genomic_DNA"/>
</dbReference>
<dbReference type="PANTHER" id="PTHR34473">
    <property type="entry name" value="UPF0699 TRANSMEMBRANE PROTEIN YDBS"/>
    <property type="match status" value="1"/>
</dbReference>
<feature type="domain" description="YdbS-like PH" evidence="3">
    <location>
        <begin position="69"/>
        <end position="147"/>
    </location>
</feature>
<organism evidence="4 5">
    <name type="scientific">Haloterrigena gelatinilytica</name>
    <dbReference type="NCBI Taxonomy" id="2741724"/>
    <lineage>
        <taxon>Archaea</taxon>
        <taxon>Methanobacteriati</taxon>
        <taxon>Methanobacteriota</taxon>
        <taxon>Stenosarchaea group</taxon>
        <taxon>Halobacteria</taxon>
        <taxon>Halobacteriales</taxon>
        <taxon>Natrialbaceae</taxon>
        <taxon>Haloterrigena</taxon>
    </lineage>
</organism>
<feature type="domain" description="YdbS-like PH" evidence="3">
    <location>
        <begin position="440"/>
        <end position="518"/>
    </location>
</feature>
<evidence type="ECO:0000259" key="3">
    <source>
        <dbReference type="Pfam" id="PF03703"/>
    </source>
</evidence>
<dbReference type="InterPro" id="IPR014529">
    <property type="entry name" value="UCP026631"/>
</dbReference>
<keyword evidence="2" id="KW-1133">Transmembrane helix</keyword>
<feature type="transmembrane region" description="Helical" evidence="2">
    <location>
        <begin position="394"/>
        <end position="415"/>
    </location>
</feature>
<protein>
    <submittedName>
        <fullName evidence="4">PH domain-containing protein</fullName>
    </submittedName>
</protein>
<evidence type="ECO:0000313" key="5">
    <source>
        <dbReference type="Proteomes" id="UP000728647"/>
    </source>
</evidence>
<evidence type="ECO:0000256" key="2">
    <source>
        <dbReference type="SAM" id="Phobius"/>
    </source>
</evidence>
<feature type="compositionally biased region" description="Low complexity" evidence="1">
    <location>
        <begin position="161"/>
        <end position="170"/>
    </location>
</feature>
<dbReference type="PIRSF" id="PIRSF026631">
    <property type="entry name" value="UCP026631"/>
    <property type="match status" value="1"/>
</dbReference>
<evidence type="ECO:0000313" key="4">
    <source>
        <dbReference type="EMBL" id="NUB92097.1"/>
    </source>
</evidence>
<dbReference type="Pfam" id="PF03703">
    <property type="entry name" value="bPH_2"/>
    <property type="match status" value="3"/>
</dbReference>
<feature type="region of interest" description="Disordered" evidence="1">
    <location>
        <begin position="154"/>
        <end position="189"/>
    </location>
</feature>
<feature type="transmembrane region" description="Helical" evidence="2">
    <location>
        <begin position="206"/>
        <end position="230"/>
    </location>
</feature>
<dbReference type="RefSeq" id="WP_174702343.1">
    <property type="nucleotide sequence ID" value="NZ_JABURA010000001.1"/>
</dbReference>
<dbReference type="Proteomes" id="UP000728647">
    <property type="component" value="Unassembled WGS sequence"/>
</dbReference>
<dbReference type="AlphaFoldDB" id="A0A8J8KGJ1"/>
<dbReference type="OrthoDB" id="107421at2157"/>
<gene>
    <name evidence="4" type="ORF">HT576_13830</name>
</gene>
<keyword evidence="2" id="KW-0472">Membrane</keyword>
<evidence type="ECO:0000256" key="1">
    <source>
        <dbReference type="SAM" id="MobiDB-lite"/>
    </source>
</evidence>
<accession>A0A8J8KGJ1</accession>
<dbReference type="InterPro" id="IPR005182">
    <property type="entry name" value="YdbS-like_PH"/>
</dbReference>